<comment type="caution">
    <text evidence="1">The sequence shown here is derived from an EMBL/GenBank/DDBJ whole genome shotgun (WGS) entry which is preliminary data.</text>
</comment>
<gene>
    <name evidence="1" type="ORF">ES692_05550</name>
</gene>
<keyword evidence="2" id="KW-1185">Reference proteome</keyword>
<proteinExistence type="predicted"/>
<protein>
    <submittedName>
        <fullName evidence="1">Transposase</fullName>
    </submittedName>
</protein>
<evidence type="ECO:0000313" key="2">
    <source>
        <dbReference type="Proteomes" id="UP000321938"/>
    </source>
</evidence>
<dbReference type="Proteomes" id="UP000321938">
    <property type="component" value="Unassembled WGS sequence"/>
</dbReference>
<evidence type="ECO:0000313" key="1">
    <source>
        <dbReference type="EMBL" id="TXE18921.1"/>
    </source>
</evidence>
<name>A0A5C7BB93_9FLAO</name>
<sequence length="22" mass="2641">MKYKKWSLEEKLKILSTSEELG</sequence>
<dbReference type="STRING" id="1123037.GCA_000425305_00005"/>
<dbReference type="EMBL" id="VOSB01000006">
    <property type="protein sequence ID" value="TXE18921.1"/>
    <property type="molecule type" value="Genomic_DNA"/>
</dbReference>
<organism evidence="1 2">
    <name type="scientific">Psychroserpens burtonensis</name>
    <dbReference type="NCBI Taxonomy" id="49278"/>
    <lineage>
        <taxon>Bacteria</taxon>
        <taxon>Pseudomonadati</taxon>
        <taxon>Bacteroidota</taxon>
        <taxon>Flavobacteriia</taxon>
        <taxon>Flavobacteriales</taxon>
        <taxon>Flavobacteriaceae</taxon>
        <taxon>Psychroserpens</taxon>
    </lineage>
</organism>
<feature type="non-terminal residue" evidence="1">
    <location>
        <position position="22"/>
    </location>
</feature>
<accession>A0A5C7BB93</accession>
<reference evidence="1 2" key="1">
    <citation type="submission" date="2019-08" db="EMBL/GenBank/DDBJ databases">
        <title>Genome of Psychroserpens burtonensis ACAM 167.</title>
        <authorList>
            <person name="Bowman J.P."/>
        </authorList>
    </citation>
    <scope>NUCLEOTIDE SEQUENCE [LARGE SCALE GENOMIC DNA]</scope>
    <source>
        <strain evidence="1 2">ACAM 167</strain>
    </source>
</reference>
<dbReference type="AlphaFoldDB" id="A0A5C7BB93"/>